<evidence type="ECO:0000313" key="10">
    <source>
        <dbReference type="EMBL" id="UYQ95277.1"/>
    </source>
</evidence>
<dbReference type="PANTHER" id="PTHR43210:SF2">
    <property type="entry name" value="ATP-DEPENDENT DETHIOBIOTIN SYNTHETASE BIOD 2"/>
    <property type="match status" value="1"/>
</dbReference>
<dbReference type="GO" id="GO:0004141">
    <property type="term" value="F:dethiobiotin synthase activity"/>
    <property type="evidence" value="ECO:0007669"/>
    <property type="project" value="UniProtKB-EC"/>
</dbReference>
<feature type="binding site" evidence="9">
    <location>
        <position position="105"/>
    </location>
    <ligand>
        <name>Mg(2+)</name>
        <dbReference type="ChEBI" id="CHEBI:18420"/>
    </ligand>
</feature>
<evidence type="ECO:0000256" key="8">
    <source>
        <dbReference type="ARBA" id="ARBA00047386"/>
    </source>
</evidence>
<dbReference type="PANTHER" id="PTHR43210">
    <property type="entry name" value="DETHIOBIOTIN SYNTHETASE"/>
    <property type="match status" value="1"/>
</dbReference>
<dbReference type="HAMAP" id="MF_00336">
    <property type="entry name" value="BioD"/>
    <property type="match status" value="1"/>
</dbReference>
<comment type="subcellular location">
    <subcellularLocation>
        <location evidence="9">Cytoplasm</location>
    </subcellularLocation>
</comment>
<dbReference type="NCBIfam" id="TIGR00347">
    <property type="entry name" value="bioD"/>
    <property type="match status" value="1"/>
</dbReference>
<comment type="catalytic activity">
    <reaction evidence="9">
        <text>(7R,8S)-7,8-diammoniononanoate + CO2 + ATP = (4R,5S)-dethiobiotin + ADP + phosphate + 3 H(+)</text>
        <dbReference type="Rhea" id="RHEA:15805"/>
        <dbReference type="ChEBI" id="CHEBI:15378"/>
        <dbReference type="ChEBI" id="CHEBI:16526"/>
        <dbReference type="ChEBI" id="CHEBI:30616"/>
        <dbReference type="ChEBI" id="CHEBI:43474"/>
        <dbReference type="ChEBI" id="CHEBI:149469"/>
        <dbReference type="ChEBI" id="CHEBI:149473"/>
        <dbReference type="ChEBI" id="CHEBI:456216"/>
        <dbReference type="EC" id="6.3.3.3"/>
    </reaction>
</comment>
<dbReference type="Gene3D" id="3.40.50.300">
    <property type="entry name" value="P-loop containing nucleotide triphosphate hydrolases"/>
    <property type="match status" value="1"/>
</dbReference>
<keyword evidence="2 9" id="KW-0436">Ligase</keyword>
<comment type="pathway">
    <text evidence="9">Cofactor biosynthesis; biotin biosynthesis; biotin from 7,8-diaminononanoate: step 1/2.</text>
</comment>
<evidence type="ECO:0000256" key="4">
    <source>
        <dbReference type="ARBA" id="ARBA00022741"/>
    </source>
</evidence>
<gene>
    <name evidence="9 10" type="primary">bioD</name>
    <name evidence="10" type="ORF">MKQ68_09230</name>
</gene>
<feature type="binding site" evidence="9">
    <location>
        <position position="47"/>
    </location>
    <ligand>
        <name>ATP</name>
        <dbReference type="ChEBI" id="CHEBI:30616"/>
    </ligand>
</feature>
<proteinExistence type="inferred from homology"/>
<feature type="binding site" evidence="9">
    <location>
        <begin position="16"/>
        <end position="21"/>
    </location>
    <ligand>
        <name>ATP</name>
        <dbReference type="ChEBI" id="CHEBI:30616"/>
    </ligand>
</feature>
<dbReference type="Pfam" id="PF13500">
    <property type="entry name" value="AAA_26"/>
    <property type="match status" value="1"/>
</dbReference>
<comment type="similarity">
    <text evidence="9">Belongs to the dethiobiotin synthetase family.</text>
</comment>
<keyword evidence="3 9" id="KW-0479">Metal-binding</keyword>
<evidence type="ECO:0000256" key="2">
    <source>
        <dbReference type="ARBA" id="ARBA00022598"/>
    </source>
</evidence>
<keyword evidence="6 9" id="KW-0067">ATP-binding</keyword>
<accession>A0ABY6J6Q4</accession>
<dbReference type="InterPro" id="IPR004472">
    <property type="entry name" value="DTB_synth_BioD"/>
</dbReference>
<reference evidence="10" key="1">
    <citation type="submission" date="2022-10" db="EMBL/GenBank/DDBJ databases">
        <title>Chitinophaga sp. nov., isolated from soil.</title>
        <authorList>
            <person name="Jeon C.O."/>
        </authorList>
    </citation>
    <scope>NUCLEOTIDE SEQUENCE</scope>
    <source>
        <strain evidence="10">R8</strain>
    </source>
</reference>
<evidence type="ECO:0000256" key="3">
    <source>
        <dbReference type="ARBA" id="ARBA00022723"/>
    </source>
</evidence>
<keyword evidence="11" id="KW-1185">Reference proteome</keyword>
<sequence length="215" mass="23105">MNLQKERIFITGIGTGVGKTIVSACVTEALNAGYWKPVQAGLDEGTDTQTVASLISRPGVCQPEAYRLQMPASPHLAARSEAMTISQAHLLSHEALSYDGPLVIEGAGGLMVPLNDTLFTIDFIKALHARVIIVAQNYLGSINHSLLTAMALQQANIPVVGWIFNGDTHTNEADIVRWSHLAHIGRVSQASVPDKAFVQEQAAQLRPGLIKHLQA</sequence>
<evidence type="ECO:0000313" key="11">
    <source>
        <dbReference type="Proteomes" id="UP001162741"/>
    </source>
</evidence>
<organism evidence="10 11">
    <name type="scientific">Chitinophaga horti</name>
    <dbReference type="NCBI Taxonomy" id="2920382"/>
    <lineage>
        <taxon>Bacteria</taxon>
        <taxon>Pseudomonadati</taxon>
        <taxon>Bacteroidota</taxon>
        <taxon>Chitinophagia</taxon>
        <taxon>Chitinophagales</taxon>
        <taxon>Chitinophagaceae</taxon>
        <taxon>Chitinophaga</taxon>
    </lineage>
</organism>
<keyword evidence="1 9" id="KW-0963">Cytoplasm</keyword>
<keyword evidence="5 9" id="KW-0093">Biotin biosynthesis</keyword>
<protein>
    <recommendedName>
        <fullName evidence="9">ATP-dependent dethiobiotin synthetase BioD</fullName>
        <ecNumber evidence="9">6.3.3.3</ecNumber>
    </recommendedName>
    <alternativeName>
        <fullName evidence="9">DTB synthetase</fullName>
        <shortName evidence="9">DTBS</shortName>
    </alternativeName>
    <alternativeName>
        <fullName evidence="9">Dethiobiotin synthase</fullName>
    </alternativeName>
</protein>
<comment type="cofactor">
    <cofactor evidence="9">
        <name>Mg(2+)</name>
        <dbReference type="ChEBI" id="CHEBI:18420"/>
    </cofactor>
</comment>
<evidence type="ECO:0000256" key="5">
    <source>
        <dbReference type="ARBA" id="ARBA00022756"/>
    </source>
</evidence>
<comment type="catalytic activity">
    <reaction evidence="8">
        <text>(7R,8S)-8-amino-7-(carboxyamino)nonanoate + ATP = (4R,5S)-dethiobiotin + ADP + phosphate + H(+)</text>
        <dbReference type="Rhea" id="RHEA:63684"/>
        <dbReference type="ChEBI" id="CHEBI:15378"/>
        <dbReference type="ChEBI" id="CHEBI:30616"/>
        <dbReference type="ChEBI" id="CHEBI:43474"/>
        <dbReference type="ChEBI" id="CHEBI:149470"/>
        <dbReference type="ChEBI" id="CHEBI:149473"/>
        <dbReference type="ChEBI" id="CHEBI:456216"/>
    </reaction>
</comment>
<feature type="active site" evidence="9">
    <location>
        <position position="36"/>
    </location>
</feature>
<dbReference type="EC" id="6.3.3.3" evidence="9"/>
<feature type="binding site" evidence="9">
    <location>
        <position position="47"/>
    </location>
    <ligand>
        <name>Mg(2+)</name>
        <dbReference type="ChEBI" id="CHEBI:18420"/>
    </ligand>
</feature>
<dbReference type="InterPro" id="IPR027417">
    <property type="entry name" value="P-loop_NTPase"/>
</dbReference>
<evidence type="ECO:0000256" key="6">
    <source>
        <dbReference type="ARBA" id="ARBA00022840"/>
    </source>
</evidence>
<dbReference type="EMBL" id="CP107006">
    <property type="protein sequence ID" value="UYQ95277.1"/>
    <property type="molecule type" value="Genomic_DNA"/>
</dbReference>
<dbReference type="Proteomes" id="UP001162741">
    <property type="component" value="Chromosome"/>
</dbReference>
<feature type="binding site" evidence="9">
    <location>
        <position position="201"/>
    </location>
    <ligand>
        <name>ATP</name>
        <dbReference type="ChEBI" id="CHEBI:30616"/>
    </ligand>
</feature>
<evidence type="ECO:0000256" key="7">
    <source>
        <dbReference type="ARBA" id="ARBA00022842"/>
    </source>
</evidence>
<feature type="binding site" evidence="9">
    <location>
        <begin position="105"/>
        <end position="108"/>
    </location>
    <ligand>
        <name>ATP</name>
        <dbReference type="ChEBI" id="CHEBI:30616"/>
    </ligand>
</feature>
<name>A0ABY6J6Q4_9BACT</name>
<dbReference type="CDD" id="cd03109">
    <property type="entry name" value="DTBS"/>
    <property type="match status" value="1"/>
</dbReference>
<comment type="caution">
    <text evidence="9">Lacks conserved residue(s) required for the propagation of feature annotation.</text>
</comment>
<feature type="binding site" evidence="9">
    <location>
        <position position="20"/>
    </location>
    <ligand>
        <name>Mg(2+)</name>
        <dbReference type="ChEBI" id="CHEBI:18420"/>
    </ligand>
</feature>
<keyword evidence="4 9" id="KW-0547">Nucleotide-binding</keyword>
<comment type="subunit">
    <text evidence="9">Homodimer.</text>
</comment>
<evidence type="ECO:0000256" key="9">
    <source>
        <dbReference type="HAMAP-Rule" id="MF_00336"/>
    </source>
</evidence>
<dbReference type="RefSeq" id="WP_264283044.1">
    <property type="nucleotide sequence ID" value="NZ_CP107006.1"/>
</dbReference>
<comment type="function">
    <text evidence="9">Catalyzes a mechanistically unusual reaction, the ATP-dependent insertion of CO2 between the N7 and N8 nitrogen atoms of 7,8-diaminopelargonic acid (DAPA, also called 7,8-diammoniononanoate) to form a ureido ring.</text>
</comment>
<keyword evidence="7 9" id="KW-0460">Magnesium</keyword>
<dbReference type="SUPFAM" id="SSF52540">
    <property type="entry name" value="P-loop containing nucleoside triphosphate hydrolases"/>
    <property type="match status" value="1"/>
</dbReference>
<evidence type="ECO:0000256" key="1">
    <source>
        <dbReference type="ARBA" id="ARBA00022490"/>
    </source>
</evidence>